<feature type="compositionally biased region" description="Pro residues" evidence="1">
    <location>
        <begin position="342"/>
        <end position="351"/>
    </location>
</feature>
<name>A0A4Y9YM18_9AGAM</name>
<feature type="compositionally biased region" description="Basic and acidic residues" evidence="1">
    <location>
        <begin position="632"/>
        <end position="641"/>
    </location>
</feature>
<proteinExistence type="predicted"/>
<sequence>MEYFTEEHSKLLLSKEWLVKVDADKSVPYLMACAFLVRARPPTDHRRSPLSCLNTKTVWAEVLFSNQLFRRWCDANNKPLPSASTSYDEEWKDQVFQLLTDAHTLGGFLDLSFEAVPSHYSDFAFELQHDQFKWRWETLVVGPKLSAELLSKHLIVPLISTAHLAFTSADPVSELADGDLEKVIAPAVTVNSNPLTRSRPRPQAVDKVGRTARRMPDTHVRNAIMRPKVSTTLRRLTALLDFTAALRKSNPAAPPLLPHAHLEHTSDASLAPAPIRSEVDKPDLTPPPDLRAADATGQSSSQRPASRRDRDRDRSSPPPQSPAPRGHLRASEASPEPHDHAPPPPSGPSPTRPRDRDRAISVDEPPENQFAPAPVPVPADDSATESDEPGAAAAAARSQPPPPPPAIAKEKGKGRASAAPSSSSRKRSLTPADKDTTPAAAAARASSPESDVPVARKAPPAKKAKASASSSDTDEDAGGGAPKNSKTAKRGTRQPIRRGGRRFVMTRGRWSVPVAVSSDLFYVRYLAADFAYACRILDRVVQPELWRSESDGCAGWARARARCWHWDARGLTLELIRRDGVGGTGESELRAASYVRTTCHLSLASVTATSDTRRPTRHSRRRTQDSGCRTRAVTESKHKDDARDDADARCIYRLLHGTSVQMDPEPSRGFNINVNVASSLGMNVLDLPPPPRISHLVQGDASVIDPHSHRGASHDRDAVPFCRAPLGLKPEARAGNGHRGRESKPIHTHTHTQGTHRYRYRVAVAEPRNPQRAALARATRMRRELIAENELWIMDYGQRVREESEDSMAIQKMSEGGESKAGAGCRMNIGCGMWGVGCERVEDEVKAWTRRAGASVGARAHGPPLCMRRTAPGGDSIRACRRTSPAARRTANARPRGLVHVRGAERAGWRHAVRADAGRVELHVVLSMGTRKDKDKGKDKGKLALAVRTRRAAYTAAAILVSEAALAGVSAVRRTKAQGAARGTDHSSLHIAVVTTGGSEYSGVQMQARGRAD</sequence>
<gene>
    <name evidence="2" type="ORF">EVG20_g6593</name>
</gene>
<dbReference type="EMBL" id="SEOQ01000449">
    <property type="protein sequence ID" value="TFY62743.1"/>
    <property type="molecule type" value="Genomic_DNA"/>
</dbReference>
<feature type="compositionally biased region" description="Basic residues" evidence="1">
    <location>
        <begin position="746"/>
        <end position="756"/>
    </location>
</feature>
<evidence type="ECO:0000313" key="3">
    <source>
        <dbReference type="Proteomes" id="UP000298327"/>
    </source>
</evidence>
<feature type="compositionally biased region" description="Basic residues" evidence="1">
    <location>
        <begin position="486"/>
        <end position="500"/>
    </location>
</feature>
<dbReference type="Proteomes" id="UP000298327">
    <property type="component" value="Unassembled WGS sequence"/>
</dbReference>
<reference evidence="2 3" key="1">
    <citation type="submission" date="2019-02" db="EMBL/GenBank/DDBJ databases">
        <title>Genome sequencing of the rare red list fungi Dentipellis fragilis.</title>
        <authorList>
            <person name="Buettner E."/>
            <person name="Kellner H."/>
        </authorList>
    </citation>
    <scope>NUCLEOTIDE SEQUENCE [LARGE SCALE GENOMIC DNA]</scope>
    <source>
        <strain evidence="2 3">DSM 105465</strain>
    </source>
</reference>
<organism evidence="2 3">
    <name type="scientific">Dentipellis fragilis</name>
    <dbReference type="NCBI Taxonomy" id="205917"/>
    <lineage>
        <taxon>Eukaryota</taxon>
        <taxon>Fungi</taxon>
        <taxon>Dikarya</taxon>
        <taxon>Basidiomycota</taxon>
        <taxon>Agaricomycotina</taxon>
        <taxon>Agaricomycetes</taxon>
        <taxon>Russulales</taxon>
        <taxon>Hericiaceae</taxon>
        <taxon>Dentipellis</taxon>
    </lineage>
</organism>
<evidence type="ECO:0000256" key="1">
    <source>
        <dbReference type="SAM" id="MobiDB-lite"/>
    </source>
</evidence>
<feature type="region of interest" description="Disordered" evidence="1">
    <location>
        <begin position="277"/>
        <end position="500"/>
    </location>
</feature>
<keyword evidence="3" id="KW-1185">Reference proteome</keyword>
<comment type="caution">
    <text evidence="2">The sequence shown here is derived from an EMBL/GenBank/DDBJ whole genome shotgun (WGS) entry which is preliminary data.</text>
</comment>
<feature type="compositionally biased region" description="Low complexity" evidence="1">
    <location>
        <begin position="389"/>
        <end position="398"/>
    </location>
</feature>
<dbReference type="OrthoDB" id="3184250at2759"/>
<feature type="region of interest" description="Disordered" evidence="1">
    <location>
        <begin position="607"/>
        <end position="641"/>
    </location>
</feature>
<accession>A0A4Y9YM18</accession>
<feature type="region of interest" description="Disordered" evidence="1">
    <location>
        <begin position="728"/>
        <end position="756"/>
    </location>
</feature>
<feature type="compositionally biased region" description="Low complexity" evidence="1">
    <location>
        <begin position="437"/>
        <end position="451"/>
    </location>
</feature>
<evidence type="ECO:0000313" key="2">
    <source>
        <dbReference type="EMBL" id="TFY62743.1"/>
    </source>
</evidence>
<feature type="compositionally biased region" description="Basic and acidic residues" evidence="1">
    <location>
        <begin position="352"/>
        <end position="361"/>
    </location>
</feature>
<dbReference type="AlphaFoldDB" id="A0A4Y9YM18"/>
<feature type="compositionally biased region" description="Basic and acidic residues" evidence="1">
    <location>
        <begin position="306"/>
        <end position="315"/>
    </location>
</feature>
<protein>
    <submittedName>
        <fullName evidence="2">Uncharacterized protein</fullName>
    </submittedName>
</protein>